<evidence type="ECO:0000313" key="4">
    <source>
        <dbReference type="Proteomes" id="UP000238281"/>
    </source>
</evidence>
<dbReference type="AlphaFoldDB" id="A0A2S9SYH7"/>
<dbReference type="InterPro" id="IPR045455">
    <property type="entry name" value="NrS-1_pol-like_helicase"/>
</dbReference>
<name>A0A2S9SYH7_9BACT</name>
<sequence>MPKNSKHNNQFGSYQQNPYETTIMPHRYGGRERHITPIEIDQFPNIMIYRYFILHFLSNDKNYKDDVPKYNSALQEFLDIEIKTNTKKSEEIEKNEQQNNSYEINGSNIEEKDITEEIEINNQKHTINIPKEYKNIKYDHYINYMLDNNLFNINNYTHHLNFVHVLLETNLLHKQDSDDCNYCILSNMGKNKNKPIEKDDKNIIDFSEYVYNNWKKTEDNEAINMLFEKGGSLVINKKFKFEYKLTTNDKIETYSLSEFPYIMGSDLGIELKIIKTIDKKSKKENDENFEPKYIISIYDLIKIQGDKFNPSILQEYYAEDGLFYRNTFKPTQYMKLNADENKKFPTIKILILNLVNHKIDRYTWIINWLANFFQTLVKSQCALVLIGEQGSGKGIFYNEIIKKLFGEDYCIQTGNAALKTNYKGALLKDKLFINFNEIATRNNTDIKNFLKALITDKSAIEEEKQITMRESVELFGQILITSNDNFPIDIEEHDRRYSVFSTAMNIQKSNYFGYGNYENLIVHIEDELEDFAKFLKSYDVNKELVNTPLNTVEKQAIINLSKDTFKLFFQAIISMNEDYFSYLKEVNEQLHIVVIEDFKERKMIRRKNIRLAYNEIYRTKLSSKTIMDKLRSYDINGIFGTDKGLGDGRNLYYKLH</sequence>
<proteinExistence type="predicted"/>
<comment type="caution">
    <text evidence="3">The sequence shown here is derived from an EMBL/GenBank/DDBJ whole genome shotgun (WGS) entry which is preliminary data.</text>
</comment>
<dbReference type="EMBL" id="NXGE01000026">
    <property type="protein sequence ID" value="PRM91569.1"/>
    <property type="molecule type" value="Genomic_DNA"/>
</dbReference>
<dbReference type="SUPFAM" id="SSF52540">
    <property type="entry name" value="P-loop containing nucleoside triphosphate hydrolases"/>
    <property type="match status" value="1"/>
</dbReference>
<dbReference type="Pfam" id="PF19263">
    <property type="entry name" value="DUF5906"/>
    <property type="match status" value="1"/>
</dbReference>
<dbReference type="InterPro" id="IPR027417">
    <property type="entry name" value="P-loop_NTPase"/>
</dbReference>
<dbReference type="RefSeq" id="WP_105916280.1">
    <property type="nucleotide sequence ID" value="NZ_NXGE01000026.1"/>
</dbReference>
<protein>
    <recommendedName>
        <fullName evidence="2">NrS-1 polymerase-like helicase domain-containing protein</fullName>
    </recommendedName>
</protein>
<organism evidence="3 4">
    <name type="scientific">Aliarcobacter cryaerophilus</name>
    <dbReference type="NCBI Taxonomy" id="28198"/>
    <lineage>
        <taxon>Bacteria</taxon>
        <taxon>Pseudomonadati</taxon>
        <taxon>Campylobacterota</taxon>
        <taxon>Epsilonproteobacteria</taxon>
        <taxon>Campylobacterales</taxon>
        <taxon>Arcobacteraceae</taxon>
        <taxon>Aliarcobacter</taxon>
    </lineage>
</organism>
<keyword evidence="1" id="KW-0175">Coiled coil</keyword>
<evidence type="ECO:0000256" key="1">
    <source>
        <dbReference type="SAM" id="Coils"/>
    </source>
</evidence>
<evidence type="ECO:0000259" key="2">
    <source>
        <dbReference type="Pfam" id="PF19263"/>
    </source>
</evidence>
<dbReference type="Proteomes" id="UP000238281">
    <property type="component" value="Unassembled WGS sequence"/>
</dbReference>
<gene>
    <name evidence="3" type="ORF">CJ673_11505</name>
</gene>
<feature type="domain" description="NrS-1 polymerase-like helicase" evidence="2">
    <location>
        <begin position="385"/>
        <end position="496"/>
    </location>
</feature>
<reference evidence="3 4" key="1">
    <citation type="submission" date="2017-09" db="EMBL/GenBank/DDBJ databases">
        <title>Reassesment of A. cryaerophilus.</title>
        <authorList>
            <person name="Perez-Cataluna A."/>
            <person name="Collado L."/>
            <person name="Salgado O."/>
            <person name="Lefinanco V."/>
            <person name="Figueras M.J."/>
        </authorList>
    </citation>
    <scope>NUCLEOTIDE SEQUENCE [LARGE SCALE GENOMIC DNA]</scope>
    <source>
        <strain evidence="3 4">LMG 10210</strain>
    </source>
</reference>
<feature type="coiled-coil region" evidence="1">
    <location>
        <begin position="80"/>
        <end position="112"/>
    </location>
</feature>
<evidence type="ECO:0000313" key="3">
    <source>
        <dbReference type="EMBL" id="PRM91569.1"/>
    </source>
</evidence>
<accession>A0A2S9SYH7</accession>